<dbReference type="EnsemblMetazoa" id="XM_016804376.2">
    <property type="protein sequence ID" value="XP_016659865.1"/>
    <property type="gene ID" value="LOC100163966"/>
</dbReference>
<keyword evidence="6 9" id="KW-0472">Membrane</keyword>
<keyword evidence="4 9" id="KW-0812">Transmembrane</keyword>
<feature type="transmembrane region" description="Helical" evidence="9">
    <location>
        <begin position="532"/>
        <end position="554"/>
    </location>
</feature>
<comment type="similarity">
    <text evidence="2">Belongs to the CD36 family.</text>
</comment>
<feature type="transmembrane region" description="Helical" evidence="9">
    <location>
        <begin position="89"/>
        <end position="112"/>
    </location>
</feature>
<dbReference type="RefSeq" id="XP_016659865.1">
    <property type="nucleotide sequence ID" value="XM_016804376.1"/>
</dbReference>
<evidence type="ECO:0000256" key="9">
    <source>
        <dbReference type="SAM" id="Phobius"/>
    </source>
</evidence>
<evidence type="ECO:0000256" key="2">
    <source>
        <dbReference type="ARBA" id="ARBA00010532"/>
    </source>
</evidence>
<comment type="subcellular location">
    <subcellularLocation>
        <location evidence="1">Cell membrane</location>
    </subcellularLocation>
</comment>
<keyword evidence="7" id="KW-0325">Glycoprotein</keyword>
<protein>
    <recommendedName>
        <fullName evidence="12">Scavenger receptor class B member 1</fullName>
    </recommendedName>
</protein>
<keyword evidence="5 9" id="KW-1133">Transmembrane helix</keyword>
<keyword evidence="3" id="KW-1003">Cell membrane</keyword>
<dbReference type="Pfam" id="PF01130">
    <property type="entry name" value="CD36"/>
    <property type="match status" value="1"/>
</dbReference>
<organism evidence="10 11">
    <name type="scientific">Acyrthosiphon pisum</name>
    <name type="common">Pea aphid</name>
    <dbReference type="NCBI Taxonomy" id="7029"/>
    <lineage>
        <taxon>Eukaryota</taxon>
        <taxon>Metazoa</taxon>
        <taxon>Ecdysozoa</taxon>
        <taxon>Arthropoda</taxon>
        <taxon>Hexapoda</taxon>
        <taxon>Insecta</taxon>
        <taxon>Pterygota</taxon>
        <taxon>Neoptera</taxon>
        <taxon>Paraneoptera</taxon>
        <taxon>Hemiptera</taxon>
        <taxon>Sternorrhyncha</taxon>
        <taxon>Aphidomorpha</taxon>
        <taxon>Aphidoidea</taxon>
        <taxon>Aphididae</taxon>
        <taxon>Macrosiphini</taxon>
        <taxon>Acyrthosiphon</taxon>
    </lineage>
</organism>
<feature type="compositionally biased region" description="Polar residues" evidence="8">
    <location>
        <begin position="30"/>
        <end position="41"/>
    </location>
</feature>
<accession>A0A8R2D403</accession>
<dbReference type="InterPro" id="IPR002159">
    <property type="entry name" value="CD36_fam"/>
</dbReference>
<evidence type="ECO:0000256" key="5">
    <source>
        <dbReference type="ARBA" id="ARBA00022989"/>
    </source>
</evidence>
<dbReference type="OrthoDB" id="18585at2759"/>
<evidence type="ECO:0000313" key="11">
    <source>
        <dbReference type="Proteomes" id="UP000007819"/>
    </source>
</evidence>
<feature type="region of interest" description="Disordered" evidence="8">
    <location>
        <begin position="633"/>
        <end position="652"/>
    </location>
</feature>
<dbReference type="GO" id="GO:0005737">
    <property type="term" value="C:cytoplasm"/>
    <property type="evidence" value="ECO:0007669"/>
    <property type="project" value="TreeGrafter"/>
</dbReference>
<evidence type="ECO:0000313" key="10">
    <source>
        <dbReference type="EnsemblMetazoa" id="XP_016659865.1"/>
    </source>
</evidence>
<evidence type="ECO:0000256" key="3">
    <source>
        <dbReference type="ARBA" id="ARBA00022475"/>
    </source>
</evidence>
<name>A0A8R2D403_ACYPI</name>
<reference evidence="11" key="1">
    <citation type="submission" date="2010-06" db="EMBL/GenBank/DDBJ databases">
        <authorList>
            <person name="Jiang H."/>
            <person name="Abraham K."/>
            <person name="Ali S."/>
            <person name="Alsbrooks S.L."/>
            <person name="Anim B.N."/>
            <person name="Anosike U.S."/>
            <person name="Attaway T."/>
            <person name="Bandaranaike D.P."/>
            <person name="Battles P.K."/>
            <person name="Bell S.N."/>
            <person name="Bell A.V."/>
            <person name="Beltran B."/>
            <person name="Bickham C."/>
            <person name="Bustamante Y."/>
            <person name="Caleb T."/>
            <person name="Canada A."/>
            <person name="Cardenas V."/>
            <person name="Carter K."/>
            <person name="Chacko J."/>
            <person name="Chandrabose M.N."/>
            <person name="Chavez D."/>
            <person name="Chavez A."/>
            <person name="Chen L."/>
            <person name="Chu H.-S."/>
            <person name="Claassen K.J."/>
            <person name="Cockrell R."/>
            <person name="Collins M."/>
            <person name="Cooper J.A."/>
            <person name="Cree A."/>
            <person name="Curry S.M."/>
            <person name="Da Y."/>
            <person name="Dao M.D."/>
            <person name="Das B."/>
            <person name="Davila M.-L."/>
            <person name="Davy-Carroll L."/>
            <person name="Denson S."/>
            <person name="Dinh H."/>
            <person name="Ebong V.E."/>
            <person name="Edwards J.R."/>
            <person name="Egan A."/>
            <person name="El-Daye J."/>
            <person name="Escobedo L."/>
            <person name="Fernandez S."/>
            <person name="Fernando P.R."/>
            <person name="Flagg N."/>
            <person name="Forbes L.D."/>
            <person name="Fowler R.G."/>
            <person name="Fu Q."/>
            <person name="Gabisi R.A."/>
            <person name="Ganer J."/>
            <person name="Garbino Pronczuk A."/>
            <person name="Garcia R.M."/>
            <person name="Garner T."/>
            <person name="Garrett T.E."/>
            <person name="Gonzalez D.A."/>
            <person name="Hamid H."/>
            <person name="Hawkins E.S."/>
            <person name="Hirani K."/>
            <person name="Hogues M.E."/>
            <person name="Hollins B."/>
            <person name="Hsiao C.-H."/>
            <person name="Jabil R."/>
            <person name="James M.L."/>
            <person name="Jhangiani S.N."/>
            <person name="Johnson B."/>
            <person name="Johnson Q."/>
            <person name="Joshi V."/>
            <person name="Kalu J.B."/>
            <person name="Kam C."/>
            <person name="Kashfia A."/>
            <person name="Keebler J."/>
            <person name="Kisamo H."/>
            <person name="Kovar C.L."/>
            <person name="Lago L.A."/>
            <person name="Lai C.-Y."/>
            <person name="Laidlaw J."/>
            <person name="Lara F."/>
            <person name="Le T.-K."/>
            <person name="Lee S.L."/>
            <person name="Legall F.H."/>
            <person name="Lemon S.J."/>
            <person name="Lewis L.R."/>
            <person name="Li B."/>
            <person name="Liu Y."/>
            <person name="Liu Y.-S."/>
            <person name="Lopez J."/>
            <person name="Lozado R.J."/>
            <person name="Lu J."/>
            <person name="Madu R.C."/>
            <person name="Maheshwari M."/>
            <person name="Maheshwari R."/>
            <person name="Malloy K."/>
            <person name="Martinez E."/>
            <person name="Mathew T."/>
            <person name="Mercado I.C."/>
            <person name="Mercado C."/>
            <person name="Meyer B."/>
            <person name="Montgomery K."/>
            <person name="Morgan M.B."/>
            <person name="Munidasa M."/>
            <person name="Nazareth L.V."/>
            <person name="Nelson J."/>
            <person name="Ng B.M."/>
            <person name="Nguyen N.B."/>
            <person name="Nguyen P.Q."/>
            <person name="Nguyen T."/>
            <person name="Obregon M."/>
            <person name="Okwuonu G.O."/>
            <person name="Onwere C.G."/>
            <person name="Orozco G."/>
            <person name="Parra A."/>
            <person name="Patel S."/>
            <person name="Patil S."/>
            <person name="Perez A."/>
            <person name="Perez Y."/>
            <person name="Pham C."/>
            <person name="Primus E.L."/>
            <person name="Pu L.-L."/>
            <person name="Puazo M."/>
            <person name="Qin X."/>
            <person name="Quiroz J.B."/>
            <person name="Reese J."/>
            <person name="Richards S."/>
            <person name="Rives C.M."/>
            <person name="Robberts R."/>
            <person name="Ruiz S.J."/>
            <person name="Ruiz M.J."/>
            <person name="Santibanez J."/>
            <person name="Schneider B.W."/>
            <person name="Sisson I."/>
            <person name="Smith M."/>
            <person name="Sodergren E."/>
            <person name="Song X.-Z."/>
            <person name="Song B.B."/>
            <person name="Summersgill H."/>
            <person name="Thelus R."/>
            <person name="Thornton R.D."/>
            <person name="Trejos Z.Y."/>
            <person name="Usmani K."/>
            <person name="Vattathil S."/>
            <person name="Villasana D."/>
            <person name="Walker D.L."/>
            <person name="Wang S."/>
            <person name="Wang K."/>
            <person name="White C.S."/>
            <person name="Williams A.C."/>
            <person name="Williamson J."/>
            <person name="Wilson K."/>
            <person name="Woghiren I.O."/>
            <person name="Woodworth J.R."/>
            <person name="Worley K.C."/>
            <person name="Wright R.A."/>
            <person name="Wu W."/>
            <person name="Young L."/>
            <person name="Zhang L."/>
            <person name="Zhang J."/>
            <person name="Zhu Y."/>
            <person name="Muzny D.M."/>
            <person name="Weinstock G."/>
            <person name="Gibbs R.A."/>
        </authorList>
    </citation>
    <scope>NUCLEOTIDE SEQUENCE [LARGE SCALE GENOMIC DNA]</scope>
    <source>
        <strain evidence="11">LSR1</strain>
    </source>
</reference>
<dbReference type="PANTHER" id="PTHR11923">
    <property type="entry name" value="SCAVENGER RECEPTOR CLASS B TYPE-1 SR-B1"/>
    <property type="match status" value="1"/>
</dbReference>
<dbReference type="GO" id="GO:0005044">
    <property type="term" value="F:scavenger receptor activity"/>
    <property type="evidence" value="ECO:0007669"/>
    <property type="project" value="TreeGrafter"/>
</dbReference>
<proteinExistence type="inferred from homology"/>
<evidence type="ECO:0000256" key="7">
    <source>
        <dbReference type="ARBA" id="ARBA00023180"/>
    </source>
</evidence>
<evidence type="ECO:0000256" key="1">
    <source>
        <dbReference type="ARBA" id="ARBA00004236"/>
    </source>
</evidence>
<reference evidence="10" key="2">
    <citation type="submission" date="2022-06" db="UniProtKB">
        <authorList>
            <consortium name="EnsemblMetazoa"/>
        </authorList>
    </citation>
    <scope>IDENTIFICATION</scope>
</reference>
<sequence length="652" mass="73252">MKNLFSMMGWSYASSKGDGRRSSYNDGRRTSYSAGRRTSYSAVPADHRRRSSAARRQSYGANRRKSLDPAAVLGRHLFDGRLTDPRTRLTCLISLMLIGFSALVLGTLIAVFDPFQLILKWKLVMVEGDETFEMWKTPTAAVYLKVYIFNITNREDFLSGRDEKLRFQEVGPYVYRENSAHKNVTFNSNDTLTMTPVFPLTWVPELNAGKEDDVLILPNIALLSFASVMSEASLITRMGVNLLIRQTKSKPFIRQTAKEFMFGYESPLVTIGNKFLPSWIAFDKLGLIDRMYDFTGDSATIYTGTGDVSKSGTIENYNNRPYLPQWPAAPCNKVSGASDGTKFPSVSDDGTQMMFFRKSLCRAIPMVKNSELFLHDGLQVNKYIFENGSLDNGADNPANKCFCRKNKCLKPGLIDVTDCYYGFPIALSYPHFYKSDQSILDAIEGMNPDQKQHETYFLINPETGMPTQLYVRMQINIALGDISDMANTEHCSNLVIPLVWTEIGFEKLPDDMLNKFFLYLRVGPVMLIGLKYALLVGGVAFVALTVFASLFIPVDDELRYRNSSAWRRESQTLTTRDTTPTIRMPIPAAVVAGKEMNTYYNSLLDGDGAAAARLNDDLCDRLDVVHEVRSLRSSCTGSEDDDDDADENDRIV</sequence>
<feature type="compositionally biased region" description="Acidic residues" evidence="8">
    <location>
        <begin position="638"/>
        <end position="652"/>
    </location>
</feature>
<evidence type="ECO:0008006" key="12">
    <source>
        <dbReference type="Google" id="ProtNLM"/>
    </source>
</evidence>
<evidence type="ECO:0000256" key="8">
    <source>
        <dbReference type="SAM" id="MobiDB-lite"/>
    </source>
</evidence>
<evidence type="ECO:0000256" key="6">
    <source>
        <dbReference type="ARBA" id="ARBA00023136"/>
    </source>
</evidence>
<feature type="compositionally biased region" description="Basic and acidic residues" evidence="8">
    <location>
        <begin position="17"/>
        <end position="29"/>
    </location>
</feature>
<feature type="region of interest" description="Disordered" evidence="8">
    <location>
        <begin position="14"/>
        <end position="63"/>
    </location>
</feature>
<dbReference type="PRINTS" id="PR01609">
    <property type="entry name" value="CD36FAMILY"/>
</dbReference>
<evidence type="ECO:0000256" key="4">
    <source>
        <dbReference type="ARBA" id="ARBA00022692"/>
    </source>
</evidence>
<dbReference type="AlphaFoldDB" id="A0A8R2D403"/>
<dbReference type="GO" id="GO:0005886">
    <property type="term" value="C:plasma membrane"/>
    <property type="evidence" value="ECO:0007669"/>
    <property type="project" value="UniProtKB-SubCell"/>
</dbReference>
<dbReference type="Proteomes" id="UP000007819">
    <property type="component" value="Chromosome X"/>
</dbReference>
<dbReference type="PANTHER" id="PTHR11923:SF67">
    <property type="entry name" value="RE68569P"/>
    <property type="match status" value="1"/>
</dbReference>
<dbReference type="GeneID" id="100163966"/>
<keyword evidence="11" id="KW-1185">Reference proteome</keyword>